<evidence type="ECO:0000313" key="1">
    <source>
        <dbReference type="EMBL" id="MSS38200.1"/>
    </source>
</evidence>
<accession>A0A7X2TE30</accession>
<dbReference type="Proteomes" id="UP000429958">
    <property type="component" value="Unassembled WGS sequence"/>
</dbReference>
<comment type="caution">
    <text evidence="1">The sequence shown here is derived from an EMBL/GenBank/DDBJ whole genome shotgun (WGS) entry which is preliminary data.</text>
</comment>
<gene>
    <name evidence="1" type="ORF">FYJ39_17090</name>
</gene>
<evidence type="ECO:0000313" key="2">
    <source>
        <dbReference type="Proteomes" id="UP000429958"/>
    </source>
</evidence>
<name>A0A7X2TE30_9CLOT</name>
<dbReference type="AlphaFoldDB" id="A0A7X2TE30"/>
<keyword evidence="2" id="KW-1185">Reference proteome</keyword>
<reference evidence="1 2" key="1">
    <citation type="submission" date="2019-08" db="EMBL/GenBank/DDBJ databases">
        <title>In-depth cultivation of the pig gut microbiome towards novel bacterial diversity and tailored functional studies.</title>
        <authorList>
            <person name="Wylensek D."/>
            <person name="Hitch T.C.A."/>
            <person name="Clavel T."/>
        </authorList>
    </citation>
    <scope>NUCLEOTIDE SEQUENCE [LARGE SCALE GENOMIC DNA]</scope>
    <source>
        <strain evidence="1 2">WCA-389-WT-23D1</strain>
    </source>
</reference>
<protein>
    <submittedName>
        <fullName evidence="1">Uncharacterized protein</fullName>
    </submittedName>
</protein>
<dbReference type="RefSeq" id="WP_154473641.1">
    <property type="nucleotide sequence ID" value="NZ_VUMD01000020.1"/>
</dbReference>
<dbReference type="EMBL" id="VUMD01000020">
    <property type="protein sequence ID" value="MSS38200.1"/>
    <property type="molecule type" value="Genomic_DNA"/>
</dbReference>
<sequence>MKDMLKDFDINLAMLKKHTCQPFTADSDKGRGELYKKEVEQFKARISRFTFERIAFCNGLFSMLMPSELFGQPIVMGNLLLFQASKEKITLSIKVIESEQIVKIDQLQQDYVSQMRSSRQQTKIDISDARQAAFGTIYYFTAIHSMPGGALCDFIILFQGGKKMIFMDFNFEQKEYYFWKTILCKLSSTIEIEGGPQQ</sequence>
<proteinExistence type="predicted"/>
<organism evidence="1 2">
    <name type="scientific">Clostridium porci</name>
    <dbReference type="NCBI Taxonomy" id="2605778"/>
    <lineage>
        <taxon>Bacteria</taxon>
        <taxon>Bacillati</taxon>
        <taxon>Bacillota</taxon>
        <taxon>Clostridia</taxon>
        <taxon>Eubacteriales</taxon>
        <taxon>Clostridiaceae</taxon>
        <taxon>Clostridium</taxon>
    </lineage>
</organism>